<protein>
    <submittedName>
        <fullName evidence="2">8403_t:CDS:1</fullName>
    </submittedName>
</protein>
<dbReference type="AlphaFoldDB" id="A0A9N8YK52"/>
<name>A0A9N8YK52_9GLOM</name>
<sequence>MHHLWNYSSTNNSDLQEQQIVDYIDKKIIPQAETIDLAGKALEYLVEKGTDWAVDGAAFTLLKLQDFLYDKYLLANERQKEIFKNKILEKFPNSGLANKLRNEFERKEKKLIRREAKLTKLQIEEAAIEEEIKHFARIRNIENGVSETPKEQSTDFLTTLTQQGKSFLKDKVGSVGELLGKKEKK</sequence>
<evidence type="ECO:0000313" key="2">
    <source>
        <dbReference type="EMBL" id="CAG8437853.1"/>
    </source>
</evidence>
<gene>
    <name evidence="2" type="ORF">ALEPTO_LOCUS49</name>
</gene>
<organism evidence="2 3">
    <name type="scientific">Ambispora leptoticha</name>
    <dbReference type="NCBI Taxonomy" id="144679"/>
    <lineage>
        <taxon>Eukaryota</taxon>
        <taxon>Fungi</taxon>
        <taxon>Fungi incertae sedis</taxon>
        <taxon>Mucoromycota</taxon>
        <taxon>Glomeromycotina</taxon>
        <taxon>Glomeromycetes</taxon>
        <taxon>Archaeosporales</taxon>
        <taxon>Ambisporaceae</taxon>
        <taxon>Ambispora</taxon>
    </lineage>
</organism>
<comment type="caution">
    <text evidence="2">The sequence shown here is derived from an EMBL/GenBank/DDBJ whole genome shotgun (WGS) entry which is preliminary data.</text>
</comment>
<reference evidence="2" key="1">
    <citation type="submission" date="2021-06" db="EMBL/GenBank/DDBJ databases">
        <authorList>
            <person name="Kallberg Y."/>
            <person name="Tangrot J."/>
            <person name="Rosling A."/>
        </authorList>
    </citation>
    <scope>NUCLEOTIDE SEQUENCE</scope>
    <source>
        <strain evidence="2">FL130A</strain>
    </source>
</reference>
<dbReference type="Proteomes" id="UP000789508">
    <property type="component" value="Unassembled WGS sequence"/>
</dbReference>
<proteinExistence type="predicted"/>
<accession>A0A9N8YK52</accession>
<keyword evidence="3" id="KW-1185">Reference proteome</keyword>
<feature type="coiled-coil region" evidence="1">
    <location>
        <begin position="97"/>
        <end position="124"/>
    </location>
</feature>
<dbReference type="EMBL" id="CAJVPS010000002">
    <property type="protein sequence ID" value="CAG8437853.1"/>
    <property type="molecule type" value="Genomic_DNA"/>
</dbReference>
<evidence type="ECO:0000313" key="3">
    <source>
        <dbReference type="Proteomes" id="UP000789508"/>
    </source>
</evidence>
<evidence type="ECO:0000256" key="1">
    <source>
        <dbReference type="SAM" id="Coils"/>
    </source>
</evidence>
<keyword evidence="1" id="KW-0175">Coiled coil</keyword>